<comment type="caution">
    <text evidence="9">The sequence shown here is derived from an EMBL/GenBank/DDBJ whole genome shotgun (WGS) entry which is preliminary data.</text>
</comment>
<dbReference type="OrthoDB" id="9813426at2"/>
<sequence length="206" mass="21841">MLTVFAAPGDWARNAVSSGGYPALAGLILAENLFPPIPSEIILPVAGYYVGEGTLSFIFAVLAATVGSVVGALILYAIARYGGRAVVLKLGKFARVREDDLDKADAWFDRRGGWFVFFGRLVPGVRSLISIPAGLSEMPVWRFTLLTAAGSALWNSALIGAGWALGSNYERVADYVGPVATIVVGVCAVLVLALITWALKRRRIAA</sequence>
<keyword evidence="10" id="KW-1185">Reference proteome</keyword>
<keyword evidence="4 7" id="KW-0812">Transmembrane</keyword>
<evidence type="ECO:0000256" key="2">
    <source>
        <dbReference type="ARBA" id="ARBA00010792"/>
    </source>
</evidence>
<organism evidence="9 10">
    <name type="scientific">Solirubrobacter pauli</name>
    <dbReference type="NCBI Taxonomy" id="166793"/>
    <lineage>
        <taxon>Bacteria</taxon>
        <taxon>Bacillati</taxon>
        <taxon>Actinomycetota</taxon>
        <taxon>Thermoleophilia</taxon>
        <taxon>Solirubrobacterales</taxon>
        <taxon>Solirubrobacteraceae</taxon>
        <taxon>Solirubrobacter</taxon>
    </lineage>
</organism>
<comment type="similarity">
    <text evidence="2">Belongs to the DedA family.</text>
</comment>
<evidence type="ECO:0000256" key="1">
    <source>
        <dbReference type="ARBA" id="ARBA00004651"/>
    </source>
</evidence>
<gene>
    <name evidence="9" type="ORF">C8N24_1855</name>
</gene>
<keyword evidence="3" id="KW-1003">Cell membrane</keyword>
<dbReference type="GO" id="GO:0005886">
    <property type="term" value="C:plasma membrane"/>
    <property type="evidence" value="ECO:0007669"/>
    <property type="project" value="UniProtKB-SubCell"/>
</dbReference>
<keyword evidence="6 7" id="KW-0472">Membrane</keyword>
<evidence type="ECO:0000256" key="4">
    <source>
        <dbReference type="ARBA" id="ARBA00022692"/>
    </source>
</evidence>
<dbReference type="RefSeq" id="WP_121249758.1">
    <property type="nucleotide sequence ID" value="NZ_RBIL01000001.1"/>
</dbReference>
<evidence type="ECO:0000256" key="3">
    <source>
        <dbReference type="ARBA" id="ARBA00022475"/>
    </source>
</evidence>
<reference evidence="9 10" key="1">
    <citation type="submission" date="2018-10" db="EMBL/GenBank/DDBJ databases">
        <title>Genomic Encyclopedia of Archaeal and Bacterial Type Strains, Phase II (KMG-II): from individual species to whole genera.</title>
        <authorList>
            <person name="Goeker M."/>
        </authorList>
    </citation>
    <scope>NUCLEOTIDE SEQUENCE [LARGE SCALE GENOMIC DNA]</scope>
    <source>
        <strain evidence="9 10">DSM 14954</strain>
    </source>
</reference>
<evidence type="ECO:0000259" key="8">
    <source>
        <dbReference type="Pfam" id="PF09335"/>
    </source>
</evidence>
<evidence type="ECO:0000313" key="9">
    <source>
        <dbReference type="EMBL" id="RKQ92016.1"/>
    </source>
</evidence>
<protein>
    <submittedName>
        <fullName evidence="9">Membrane protein DedA with SNARE-associated domain</fullName>
    </submittedName>
</protein>
<evidence type="ECO:0000256" key="7">
    <source>
        <dbReference type="SAM" id="Phobius"/>
    </source>
</evidence>
<evidence type="ECO:0000256" key="6">
    <source>
        <dbReference type="ARBA" id="ARBA00023136"/>
    </source>
</evidence>
<evidence type="ECO:0000313" key="10">
    <source>
        <dbReference type="Proteomes" id="UP000278962"/>
    </source>
</evidence>
<name>A0A660LCB0_9ACTN</name>
<evidence type="ECO:0000256" key="5">
    <source>
        <dbReference type="ARBA" id="ARBA00022989"/>
    </source>
</evidence>
<proteinExistence type="inferred from homology"/>
<feature type="transmembrane region" description="Helical" evidence="7">
    <location>
        <begin position="175"/>
        <end position="199"/>
    </location>
</feature>
<feature type="domain" description="VTT" evidence="8">
    <location>
        <begin position="37"/>
        <end position="163"/>
    </location>
</feature>
<dbReference type="Pfam" id="PF09335">
    <property type="entry name" value="VTT_dom"/>
    <property type="match status" value="1"/>
</dbReference>
<feature type="transmembrane region" description="Helical" evidence="7">
    <location>
        <begin position="143"/>
        <end position="163"/>
    </location>
</feature>
<dbReference type="AlphaFoldDB" id="A0A660LCB0"/>
<dbReference type="EMBL" id="RBIL01000001">
    <property type="protein sequence ID" value="RKQ92016.1"/>
    <property type="molecule type" value="Genomic_DNA"/>
</dbReference>
<feature type="transmembrane region" description="Helical" evidence="7">
    <location>
        <begin position="57"/>
        <end position="79"/>
    </location>
</feature>
<dbReference type="Proteomes" id="UP000278962">
    <property type="component" value="Unassembled WGS sequence"/>
</dbReference>
<keyword evidence="5 7" id="KW-1133">Transmembrane helix</keyword>
<dbReference type="InterPro" id="IPR032816">
    <property type="entry name" value="VTT_dom"/>
</dbReference>
<comment type="subcellular location">
    <subcellularLocation>
        <location evidence="1">Cell membrane</location>
        <topology evidence="1">Multi-pass membrane protein</topology>
    </subcellularLocation>
</comment>
<dbReference type="InterPro" id="IPR051311">
    <property type="entry name" value="DedA_domain"/>
</dbReference>
<dbReference type="PANTHER" id="PTHR42709:SF6">
    <property type="entry name" value="UNDECAPRENYL PHOSPHATE TRANSPORTER A"/>
    <property type="match status" value="1"/>
</dbReference>
<dbReference type="PANTHER" id="PTHR42709">
    <property type="entry name" value="ALKALINE PHOSPHATASE LIKE PROTEIN"/>
    <property type="match status" value="1"/>
</dbReference>
<accession>A0A660LCB0</accession>